<dbReference type="Proteomes" id="UP001497680">
    <property type="component" value="Unassembled WGS sequence"/>
</dbReference>
<comment type="caution">
    <text evidence="1">The sequence shown here is derived from an EMBL/GenBank/DDBJ whole genome shotgun (WGS) entry which is preliminary data.</text>
</comment>
<protein>
    <submittedName>
        <fullName evidence="1">Uncharacterized protein</fullName>
    </submittedName>
</protein>
<proteinExistence type="predicted"/>
<gene>
    <name evidence="1" type="ORF">F4821DRAFT_191998</name>
</gene>
<name>A0ACC0CSU5_9PEZI</name>
<keyword evidence="2" id="KW-1185">Reference proteome</keyword>
<reference evidence="1 2" key="1">
    <citation type="journal article" date="2022" name="New Phytol.">
        <title>Ecological generalism drives hyperdiversity of secondary metabolite gene clusters in xylarialean endophytes.</title>
        <authorList>
            <person name="Franco M.E.E."/>
            <person name="Wisecaver J.H."/>
            <person name="Arnold A.E."/>
            <person name="Ju Y.M."/>
            <person name="Slot J.C."/>
            <person name="Ahrendt S."/>
            <person name="Moore L.P."/>
            <person name="Eastman K.E."/>
            <person name="Scott K."/>
            <person name="Konkel Z."/>
            <person name="Mondo S.J."/>
            <person name="Kuo A."/>
            <person name="Hayes R.D."/>
            <person name="Haridas S."/>
            <person name="Andreopoulos B."/>
            <person name="Riley R."/>
            <person name="LaButti K."/>
            <person name="Pangilinan J."/>
            <person name="Lipzen A."/>
            <person name="Amirebrahimi M."/>
            <person name="Yan J."/>
            <person name="Adam C."/>
            <person name="Keymanesh K."/>
            <person name="Ng V."/>
            <person name="Louie K."/>
            <person name="Northen T."/>
            <person name="Drula E."/>
            <person name="Henrissat B."/>
            <person name="Hsieh H.M."/>
            <person name="Youens-Clark K."/>
            <person name="Lutzoni F."/>
            <person name="Miadlikowska J."/>
            <person name="Eastwood D.C."/>
            <person name="Hamelin R.C."/>
            <person name="Grigoriev I.V."/>
            <person name="U'Ren J.M."/>
        </authorList>
    </citation>
    <scope>NUCLEOTIDE SEQUENCE [LARGE SCALE GENOMIC DNA]</scope>
    <source>
        <strain evidence="1 2">ER1909</strain>
    </source>
</reference>
<accession>A0ACC0CSU5</accession>
<dbReference type="EMBL" id="MU394351">
    <property type="protein sequence ID" value="KAI6083499.1"/>
    <property type="molecule type" value="Genomic_DNA"/>
</dbReference>
<organism evidence="1 2">
    <name type="scientific">Hypoxylon rubiginosum</name>
    <dbReference type="NCBI Taxonomy" id="110542"/>
    <lineage>
        <taxon>Eukaryota</taxon>
        <taxon>Fungi</taxon>
        <taxon>Dikarya</taxon>
        <taxon>Ascomycota</taxon>
        <taxon>Pezizomycotina</taxon>
        <taxon>Sordariomycetes</taxon>
        <taxon>Xylariomycetidae</taxon>
        <taxon>Xylariales</taxon>
        <taxon>Hypoxylaceae</taxon>
        <taxon>Hypoxylon</taxon>
    </lineage>
</organism>
<evidence type="ECO:0000313" key="2">
    <source>
        <dbReference type="Proteomes" id="UP001497680"/>
    </source>
</evidence>
<evidence type="ECO:0000313" key="1">
    <source>
        <dbReference type="EMBL" id="KAI6083499.1"/>
    </source>
</evidence>
<sequence>MKNFGAVLILLATAGSFVSSTPAFMGDKRALLSHPVDLAARALELVPHRAESRNANANETENAARSLVARGGNSTEAEARSLFVRQSNSSSETGNEKRAPIPMLRRGHWERRSSNETDA</sequence>